<reference evidence="1" key="1">
    <citation type="submission" date="2020-11" db="EMBL/GenBank/DDBJ databases">
        <authorList>
            <consortium name="DOE Joint Genome Institute"/>
            <person name="Ahrendt S."/>
            <person name="Riley R."/>
            <person name="Andreopoulos W."/>
            <person name="Labutti K."/>
            <person name="Pangilinan J."/>
            <person name="Ruiz-Duenas F.J."/>
            <person name="Barrasa J.M."/>
            <person name="Sanchez-Garcia M."/>
            <person name="Camarero S."/>
            <person name="Miyauchi S."/>
            <person name="Serrano A."/>
            <person name="Linde D."/>
            <person name="Babiker R."/>
            <person name="Drula E."/>
            <person name="Ayuso-Fernandez I."/>
            <person name="Pacheco R."/>
            <person name="Padilla G."/>
            <person name="Ferreira P."/>
            <person name="Barriuso J."/>
            <person name="Kellner H."/>
            <person name="Castanera R."/>
            <person name="Alfaro M."/>
            <person name="Ramirez L."/>
            <person name="Pisabarro A.G."/>
            <person name="Kuo A."/>
            <person name="Tritt A."/>
            <person name="Lipzen A."/>
            <person name="He G."/>
            <person name="Yan M."/>
            <person name="Ng V."/>
            <person name="Cullen D."/>
            <person name="Martin F."/>
            <person name="Rosso M.-N."/>
            <person name="Henrissat B."/>
            <person name="Hibbett D."/>
            <person name="Martinez A.T."/>
            <person name="Grigoriev I.V."/>
        </authorList>
    </citation>
    <scope>NUCLEOTIDE SEQUENCE</scope>
    <source>
        <strain evidence="1">MF-IS2</strain>
    </source>
</reference>
<comment type="caution">
    <text evidence="1">The sequence shown here is derived from an EMBL/GenBank/DDBJ whole genome shotgun (WGS) entry which is preliminary data.</text>
</comment>
<evidence type="ECO:0000313" key="1">
    <source>
        <dbReference type="EMBL" id="KAF9446881.1"/>
    </source>
</evidence>
<accession>A0A9P5XCP1</accession>
<keyword evidence="2" id="KW-1185">Reference proteome</keyword>
<name>A0A9P5XCP1_9AGAR</name>
<gene>
    <name evidence="1" type="ORF">P691DRAFT_776541</name>
</gene>
<sequence>MTQLNWLELKFRIRWLALYVWNGLVNLCSRLADEISRSRQYGVHIPFPVTSSRRYLSTSLTFPFPAVTKDSLHMTRFEASQCRLRNSTRLQRTAPGRCETPLLPFHTVPGSVDEEEDVEIISPAGVETWGVRGDDISQASSPAFSLNTPLSTSSPLHAVDPFAYHGDSFYTPSGYESILNPELVKDFPDPALMNRSLTCDLTKPLPVFRNSFVEGRPMCFDRRQFCACRNPCSNCESMSPIEPSNSASVNYKYISSSILSSAPPNRLPRRHSFDSEGPFVDPPSRVRGIGDLMENHSLGGLDLVMPNRPTSARPPNKSWIPIPVLCPQVVISEPPPSFRCSDVYDAWVSSWCFQPAIPRTLHAAIPGDLVSPCLQSGLFSPAFTSSPRVSLVQEKTARSEPTARLASGGPVFLSPSPALVIANPRVVSGMNKLKGLRELLAVLDEAVVNIAGSDLILGEDRDSQWHGLNWEDLDPGWRAGSEVVITGRAL</sequence>
<dbReference type="Proteomes" id="UP000807342">
    <property type="component" value="Unassembled WGS sequence"/>
</dbReference>
<protein>
    <submittedName>
        <fullName evidence="1">Uncharacterized protein</fullName>
    </submittedName>
</protein>
<dbReference type="OrthoDB" id="3060346at2759"/>
<organism evidence="1 2">
    <name type="scientific">Macrolepiota fuliginosa MF-IS2</name>
    <dbReference type="NCBI Taxonomy" id="1400762"/>
    <lineage>
        <taxon>Eukaryota</taxon>
        <taxon>Fungi</taxon>
        <taxon>Dikarya</taxon>
        <taxon>Basidiomycota</taxon>
        <taxon>Agaricomycotina</taxon>
        <taxon>Agaricomycetes</taxon>
        <taxon>Agaricomycetidae</taxon>
        <taxon>Agaricales</taxon>
        <taxon>Agaricineae</taxon>
        <taxon>Agaricaceae</taxon>
        <taxon>Macrolepiota</taxon>
    </lineage>
</organism>
<proteinExistence type="predicted"/>
<dbReference type="AlphaFoldDB" id="A0A9P5XCP1"/>
<evidence type="ECO:0000313" key="2">
    <source>
        <dbReference type="Proteomes" id="UP000807342"/>
    </source>
</evidence>
<dbReference type="EMBL" id="MU151225">
    <property type="protein sequence ID" value="KAF9446881.1"/>
    <property type="molecule type" value="Genomic_DNA"/>
</dbReference>